<dbReference type="SUPFAM" id="SSF53649">
    <property type="entry name" value="Alkaline phosphatase-like"/>
    <property type="match status" value="1"/>
</dbReference>
<keyword evidence="2" id="KW-0479">Metal-binding</keyword>
<evidence type="ECO:0000256" key="1">
    <source>
        <dbReference type="ARBA" id="ARBA00010373"/>
    </source>
</evidence>
<reference evidence="6 7" key="1">
    <citation type="journal article" date="2015" name="Genome Announc.">
        <title>Expanding the biotechnology potential of lactobacilli through comparative genomics of 213 strains and associated genera.</title>
        <authorList>
            <person name="Sun Z."/>
            <person name="Harris H.M."/>
            <person name="McCann A."/>
            <person name="Guo C."/>
            <person name="Argimon S."/>
            <person name="Zhang W."/>
            <person name="Yang X."/>
            <person name="Jeffery I.B."/>
            <person name="Cooney J.C."/>
            <person name="Kagawa T.F."/>
            <person name="Liu W."/>
            <person name="Song Y."/>
            <person name="Salvetti E."/>
            <person name="Wrobel A."/>
            <person name="Rasinkangas P."/>
            <person name="Parkhill J."/>
            <person name="Rea M.C."/>
            <person name="O'Sullivan O."/>
            <person name="Ritari J."/>
            <person name="Douillard F.P."/>
            <person name="Paul Ross R."/>
            <person name="Yang R."/>
            <person name="Briner A.E."/>
            <person name="Felis G.E."/>
            <person name="de Vos W.M."/>
            <person name="Barrangou R."/>
            <person name="Klaenhammer T.R."/>
            <person name="Caufield P.W."/>
            <person name="Cui Y."/>
            <person name="Zhang H."/>
            <person name="O'Toole P.W."/>
        </authorList>
    </citation>
    <scope>NUCLEOTIDE SEQUENCE [LARGE SCALE GENOMIC DNA]</scope>
    <source>
        <strain evidence="6 7">DSM 23365</strain>
    </source>
</reference>
<dbReference type="Gene3D" id="3.40.720.10">
    <property type="entry name" value="Alkaline Phosphatase, subunit A"/>
    <property type="match status" value="1"/>
</dbReference>
<gene>
    <name evidence="6" type="ORF">FD14_GL001241</name>
</gene>
<dbReference type="OrthoDB" id="9769930at2"/>
<evidence type="ECO:0000256" key="2">
    <source>
        <dbReference type="ARBA" id="ARBA00022723"/>
    </source>
</evidence>
<proteinExistence type="inferred from homology"/>
<dbReference type="Proteomes" id="UP000051442">
    <property type="component" value="Unassembled WGS sequence"/>
</dbReference>
<feature type="domain" description="Metalloenzyme" evidence="5">
    <location>
        <begin position="9"/>
        <end position="246"/>
    </location>
</feature>
<dbReference type="InterPro" id="IPR017850">
    <property type="entry name" value="Alkaline_phosphatase_core_sf"/>
</dbReference>
<comment type="caution">
    <text evidence="6">The sequence shown here is derived from an EMBL/GenBank/DDBJ whole genome shotgun (WGS) entry which is preliminary data.</text>
</comment>
<dbReference type="STRING" id="1423804.FD14_GL001241"/>
<keyword evidence="4" id="KW-0413">Isomerase</keyword>
<dbReference type="GO" id="GO:0043094">
    <property type="term" value="P:metabolic compound salvage"/>
    <property type="evidence" value="ECO:0007669"/>
    <property type="project" value="InterPro"/>
</dbReference>
<dbReference type="PANTHER" id="PTHR21110:SF0">
    <property type="entry name" value="PHOSPHOPENTOMUTASE"/>
    <property type="match status" value="1"/>
</dbReference>
<evidence type="ECO:0000313" key="6">
    <source>
        <dbReference type="EMBL" id="KRN21124.1"/>
    </source>
</evidence>
<dbReference type="RefSeq" id="WP_054737111.1">
    <property type="nucleotide sequence ID" value="NZ_AYZM01000125.1"/>
</dbReference>
<name>A0A0R2F8P4_9LACO</name>
<evidence type="ECO:0000256" key="3">
    <source>
        <dbReference type="ARBA" id="ARBA00023211"/>
    </source>
</evidence>
<keyword evidence="7" id="KW-1185">Reference proteome</keyword>
<sequence>MDSFFQHVVVVDLGALGIGEAPEANRYDSVGTDTLKHAAMQLTNFNLPTLAQWGLGNLRDANPVPGVPTVAEPTGFYGRVHVSTADWTATTGWAELWQGDATAVFDRLMHAGIAVNVVSATAIAGMAQPIQQIADDEAALAQATTHQQGLTVIRLVDGLRLAAAQQSEAYANWLMTIDARLGTLSQQLPADTLLIVTATQAIDPETGRLTREYVPLFSFSRKRPTGIALGIRRTLADVAATVEKNFLGVQSQAGHAFLSELGLTTGD</sequence>
<evidence type="ECO:0000259" key="5">
    <source>
        <dbReference type="Pfam" id="PF01676"/>
    </source>
</evidence>
<dbReference type="EMBL" id="AYZM01000125">
    <property type="protein sequence ID" value="KRN21124.1"/>
    <property type="molecule type" value="Genomic_DNA"/>
</dbReference>
<organism evidence="6 7">
    <name type="scientific">Secundilactobacillus similis DSM 23365 = JCM 2765</name>
    <dbReference type="NCBI Taxonomy" id="1423804"/>
    <lineage>
        <taxon>Bacteria</taxon>
        <taxon>Bacillati</taxon>
        <taxon>Bacillota</taxon>
        <taxon>Bacilli</taxon>
        <taxon>Lactobacillales</taxon>
        <taxon>Lactobacillaceae</taxon>
        <taxon>Secundilactobacillus</taxon>
    </lineage>
</organism>
<dbReference type="InterPro" id="IPR006124">
    <property type="entry name" value="Metalloenzyme"/>
</dbReference>
<dbReference type="InterPro" id="IPR010045">
    <property type="entry name" value="DeoB"/>
</dbReference>
<accession>A0A0R2F8P4</accession>
<dbReference type="GO" id="GO:0009117">
    <property type="term" value="P:nucleotide metabolic process"/>
    <property type="evidence" value="ECO:0007669"/>
    <property type="project" value="InterPro"/>
</dbReference>
<protein>
    <submittedName>
        <fullName evidence="6">Phosphopentomutase</fullName>
    </submittedName>
</protein>
<dbReference type="PATRIC" id="fig|1423804.4.peg.1336"/>
<dbReference type="GO" id="GO:0008973">
    <property type="term" value="F:phosphopentomutase activity"/>
    <property type="evidence" value="ECO:0007669"/>
    <property type="project" value="InterPro"/>
</dbReference>
<dbReference type="PANTHER" id="PTHR21110">
    <property type="entry name" value="PHOSPHOPENTOMUTASE"/>
    <property type="match status" value="1"/>
</dbReference>
<comment type="similarity">
    <text evidence="1">Belongs to the phosphopentomutase family.</text>
</comment>
<dbReference type="GO" id="GO:0000287">
    <property type="term" value="F:magnesium ion binding"/>
    <property type="evidence" value="ECO:0007669"/>
    <property type="project" value="InterPro"/>
</dbReference>
<dbReference type="AlphaFoldDB" id="A0A0R2F8P4"/>
<dbReference type="Pfam" id="PF01676">
    <property type="entry name" value="Metalloenzyme"/>
    <property type="match status" value="1"/>
</dbReference>
<keyword evidence="3" id="KW-0464">Manganese</keyword>
<evidence type="ECO:0000313" key="7">
    <source>
        <dbReference type="Proteomes" id="UP000051442"/>
    </source>
</evidence>
<dbReference type="GO" id="GO:0005829">
    <property type="term" value="C:cytosol"/>
    <property type="evidence" value="ECO:0007669"/>
    <property type="project" value="TreeGrafter"/>
</dbReference>
<evidence type="ECO:0000256" key="4">
    <source>
        <dbReference type="ARBA" id="ARBA00023235"/>
    </source>
</evidence>